<evidence type="ECO:0000313" key="1">
    <source>
        <dbReference type="EMBL" id="KAI4325144.1"/>
    </source>
</evidence>
<proteinExistence type="predicted"/>
<accession>A0ACB9MNY2</accession>
<gene>
    <name evidence="1" type="ORF">MLD38_030567</name>
</gene>
<name>A0ACB9MNY2_9MYRT</name>
<dbReference type="EMBL" id="CM042888">
    <property type="protein sequence ID" value="KAI4325144.1"/>
    <property type="molecule type" value="Genomic_DNA"/>
</dbReference>
<evidence type="ECO:0000313" key="2">
    <source>
        <dbReference type="Proteomes" id="UP001057402"/>
    </source>
</evidence>
<keyword evidence="2" id="KW-1185">Reference proteome</keyword>
<dbReference type="Proteomes" id="UP001057402">
    <property type="component" value="Chromosome 9"/>
</dbReference>
<protein>
    <submittedName>
        <fullName evidence="1">Uncharacterized protein</fullName>
    </submittedName>
</protein>
<organism evidence="1 2">
    <name type="scientific">Melastoma candidum</name>
    <dbReference type="NCBI Taxonomy" id="119954"/>
    <lineage>
        <taxon>Eukaryota</taxon>
        <taxon>Viridiplantae</taxon>
        <taxon>Streptophyta</taxon>
        <taxon>Embryophyta</taxon>
        <taxon>Tracheophyta</taxon>
        <taxon>Spermatophyta</taxon>
        <taxon>Magnoliopsida</taxon>
        <taxon>eudicotyledons</taxon>
        <taxon>Gunneridae</taxon>
        <taxon>Pentapetalae</taxon>
        <taxon>rosids</taxon>
        <taxon>malvids</taxon>
        <taxon>Myrtales</taxon>
        <taxon>Melastomataceae</taxon>
        <taxon>Melastomatoideae</taxon>
        <taxon>Melastomateae</taxon>
        <taxon>Melastoma</taxon>
    </lineage>
</organism>
<comment type="caution">
    <text evidence="1">The sequence shown here is derived from an EMBL/GenBank/DDBJ whole genome shotgun (WGS) entry which is preliminary data.</text>
</comment>
<sequence>MMLRIGPVWGHPLLLRQVPSHLLWNGRLVREGSISQPTQKGVTSNADCPSRCSGSRKVVGEEASTGGHGHHRYNQEEDEDLGRGHQIHRHGEEIMNEEKAQTGEYVELMY</sequence>
<reference evidence="2" key="1">
    <citation type="journal article" date="2023" name="Front. Plant Sci.">
        <title>Chromosomal-level genome assembly of Melastoma candidum provides insights into trichome evolution.</title>
        <authorList>
            <person name="Zhong Y."/>
            <person name="Wu W."/>
            <person name="Sun C."/>
            <person name="Zou P."/>
            <person name="Liu Y."/>
            <person name="Dai S."/>
            <person name="Zhou R."/>
        </authorList>
    </citation>
    <scope>NUCLEOTIDE SEQUENCE [LARGE SCALE GENOMIC DNA]</scope>
</reference>